<dbReference type="AlphaFoldDB" id="A0A9W4H623"/>
<evidence type="ECO:0000256" key="1">
    <source>
        <dbReference type="SAM" id="MobiDB-lite"/>
    </source>
</evidence>
<accession>A0A9W4H623</accession>
<comment type="caution">
    <text evidence="2">The sequence shown here is derived from an EMBL/GenBank/DDBJ whole genome shotgun (WGS) entry which is preliminary data.</text>
</comment>
<keyword evidence="3" id="KW-1185">Reference proteome</keyword>
<feature type="region of interest" description="Disordered" evidence="1">
    <location>
        <begin position="48"/>
        <end position="67"/>
    </location>
</feature>
<organism evidence="2 3">
    <name type="scientific">Actinacidiphila bryophytorum</name>
    <dbReference type="NCBI Taxonomy" id="1436133"/>
    <lineage>
        <taxon>Bacteria</taxon>
        <taxon>Bacillati</taxon>
        <taxon>Actinomycetota</taxon>
        <taxon>Actinomycetes</taxon>
        <taxon>Kitasatosporales</taxon>
        <taxon>Streptomycetaceae</taxon>
        <taxon>Actinacidiphila</taxon>
    </lineage>
</organism>
<protein>
    <submittedName>
        <fullName evidence="2">Uncharacterized protein</fullName>
    </submittedName>
</protein>
<gene>
    <name evidence="2" type="ORF">SBRY_60508</name>
</gene>
<sequence length="315" mass="32848">MPLTPITGRRIRWREATGHDDLLLVEGGSGLAVAVALIGRRAVAGSADGAWGDRVSHGPAMSGQVTNGPAAAAEAGERTAAGGGLAGPAASGAGKTQEGGGEPFDAWALPVGDVDALVADLRRERLGDRLVAEAACLRCAARIDIDFGLADYAGHHRPRTTRAAVPAEESGWWRLRSARTCFRLPTAGDVLAAGTGGDGRRALVEACVRGDRSAGPLRAAERAMAALAPTLRSEVQGTCPECGATVGLDVDVRELCLEELVFLAGGVLDEVHLLASAYHWSERDILGMTSRRRASYAERVRASWSADTAQELIDV</sequence>
<reference evidence="2" key="1">
    <citation type="submission" date="2021-06" db="EMBL/GenBank/DDBJ databases">
        <authorList>
            <person name="Arsene-Ploetze F."/>
        </authorList>
    </citation>
    <scope>NUCLEOTIDE SEQUENCE</scope>
    <source>
        <strain evidence="2">SBRY1</strain>
    </source>
</reference>
<evidence type="ECO:0000313" key="3">
    <source>
        <dbReference type="Proteomes" id="UP001153328"/>
    </source>
</evidence>
<evidence type="ECO:0000313" key="2">
    <source>
        <dbReference type="EMBL" id="CAG7654541.1"/>
    </source>
</evidence>
<proteinExistence type="predicted"/>
<feature type="region of interest" description="Disordered" evidence="1">
    <location>
        <begin position="79"/>
        <end position="105"/>
    </location>
</feature>
<name>A0A9W4H623_9ACTN</name>
<dbReference type="Proteomes" id="UP001153328">
    <property type="component" value="Unassembled WGS sequence"/>
</dbReference>
<dbReference type="RefSeq" id="WP_205044792.1">
    <property type="nucleotide sequence ID" value="NZ_CAJVAX010000020.1"/>
</dbReference>
<dbReference type="EMBL" id="CAJVAX010000020">
    <property type="protein sequence ID" value="CAG7654541.1"/>
    <property type="molecule type" value="Genomic_DNA"/>
</dbReference>